<dbReference type="PANTHER" id="PTHR43272:SF33">
    <property type="entry name" value="AMP-BINDING DOMAIN-CONTAINING PROTEIN-RELATED"/>
    <property type="match status" value="1"/>
</dbReference>
<dbReference type="PROSITE" id="PS00455">
    <property type="entry name" value="AMP_BINDING"/>
    <property type="match status" value="1"/>
</dbReference>
<keyword evidence="1" id="KW-0547">Nucleotide-binding</keyword>
<keyword evidence="2" id="KW-0067">ATP-binding</keyword>
<comment type="caution">
    <text evidence="4">The sequence shown here is derived from an EMBL/GenBank/DDBJ whole genome shotgun (WGS) entry which is preliminary data.</text>
</comment>
<evidence type="ECO:0000259" key="3">
    <source>
        <dbReference type="Pfam" id="PF00501"/>
    </source>
</evidence>
<name>A0A4R3L2D4_9BACL</name>
<gene>
    <name evidence="4" type="ORF">EDD58_11078</name>
</gene>
<dbReference type="PANTHER" id="PTHR43272">
    <property type="entry name" value="LONG-CHAIN-FATTY-ACID--COA LIGASE"/>
    <property type="match status" value="1"/>
</dbReference>
<proteinExistence type="predicted"/>
<dbReference type="InterPro" id="IPR020845">
    <property type="entry name" value="AMP-binding_CS"/>
</dbReference>
<dbReference type="InterPro" id="IPR000873">
    <property type="entry name" value="AMP-dep_synth/lig_dom"/>
</dbReference>
<dbReference type="RefSeq" id="WP_131926492.1">
    <property type="nucleotide sequence ID" value="NZ_SMAG01000010.1"/>
</dbReference>
<evidence type="ECO:0000313" key="5">
    <source>
        <dbReference type="Proteomes" id="UP000294937"/>
    </source>
</evidence>
<dbReference type="GO" id="GO:0004467">
    <property type="term" value="F:long-chain fatty acid-CoA ligase activity"/>
    <property type="evidence" value="ECO:0007669"/>
    <property type="project" value="TreeGrafter"/>
</dbReference>
<dbReference type="InterPro" id="IPR042099">
    <property type="entry name" value="ANL_N_sf"/>
</dbReference>
<dbReference type="OrthoDB" id="9778383at2"/>
<evidence type="ECO:0000256" key="1">
    <source>
        <dbReference type="ARBA" id="ARBA00022741"/>
    </source>
</evidence>
<dbReference type="EMBL" id="SMAG01000010">
    <property type="protein sequence ID" value="TCS92851.1"/>
    <property type="molecule type" value="Genomic_DNA"/>
</dbReference>
<dbReference type="Pfam" id="PF00501">
    <property type="entry name" value="AMP-binding"/>
    <property type="match status" value="1"/>
</dbReference>
<dbReference type="GO" id="GO:0016020">
    <property type="term" value="C:membrane"/>
    <property type="evidence" value="ECO:0007669"/>
    <property type="project" value="TreeGrafter"/>
</dbReference>
<reference evidence="4 5" key="1">
    <citation type="submission" date="2019-03" db="EMBL/GenBank/DDBJ databases">
        <title>Genomic Encyclopedia of Type Strains, Phase IV (KMG-IV): sequencing the most valuable type-strain genomes for metagenomic binning, comparative biology and taxonomic classification.</title>
        <authorList>
            <person name="Goeker M."/>
        </authorList>
    </citation>
    <scope>NUCLEOTIDE SEQUENCE [LARGE SCALE GENOMIC DNA]</scope>
    <source>
        <strain evidence="4 5">DSM 45707</strain>
    </source>
</reference>
<sequence>MKSHNLIDLLAKSVKKNSNQIALQWKQEGVTKTFTYQKLWNTVRDFAFGLERLGIRANSKVAILGENHPHWLISDLAILSLGAITVPIHLTFSTEQIHQFMKQTDVETIIVQDSQMLKRLHLLDLPVKHLILMQGTPNEDQKALQFETVIQMGQTIGIEELDWAYPSIQPSDLATIVFTSGTTGQPKAVMLSHLNILHQIESFAFAVPYSVSDIFLSVLPMSHTFERITGQFAPLGSGATIAYTRKTDNIQQTMIEVKPTIILTLPQLLEKLHKQLVQEWTHNNLKQKLFDWASSIAKSYLETTAKGFNWSVPNDLRVKHTLAHLAVFSKIRKMLGGQLRLMISCGAPLQTDVSSFFAHSGVPIIESYGLTECSSIVLSNQVHQMQNGTIGSAIPGTEIRILPDGELLVKSPSIMVGYYKQEEETAQTMSNGWLHTGDLVEWNENGSLRFFERKEGHFELSTGQSIEPRMIEQVLATSPYIKQAIIVGKNHDYLTALIIPNFTTCMEYAERKQLLIKNREELIRSNEIVHLFQQEIDRLLVHLEPFQQPKQFTLLDHELSLGIGELTPLLQTKLEQVELNYTAKIATMYSPTHTETAVTESSTKDKT</sequence>
<dbReference type="Gene3D" id="3.40.50.12780">
    <property type="entry name" value="N-terminal domain of ligase-like"/>
    <property type="match status" value="1"/>
</dbReference>
<organism evidence="4 5">
    <name type="scientific">Hazenella coriacea</name>
    <dbReference type="NCBI Taxonomy" id="1179467"/>
    <lineage>
        <taxon>Bacteria</taxon>
        <taxon>Bacillati</taxon>
        <taxon>Bacillota</taxon>
        <taxon>Bacilli</taxon>
        <taxon>Bacillales</taxon>
        <taxon>Thermoactinomycetaceae</taxon>
        <taxon>Hazenella</taxon>
    </lineage>
</organism>
<dbReference type="SUPFAM" id="SSF56801">
    <property type="entry name" value="Acetyl-CoA synthetase-like"/>
    <property type="match status" value="1"/>
</dbReference>
<accession>A0A4R3L2D4</accession>
<evidence type="ECO:0000256" key="2">
    <source>
        <dbReference type="ARBA" id="ARBA00022840"/>
    </source>
</evidence>
<keyword evidence="5" id="KW-1185">Reference proteome</keyword>
<protein>
    <submittedName>
        <fullName evidence="4">Long-chain acyl-CoA synthetase</fullName>
    </submittedName>
</protein>
<dbReference type="CDD" id="cd05907">
    <property type="entry name" value="VL_LC_FACS_like"/>
    <property type="match status" value="1"/>
</dbReference>
<evidence type="ECO:0000313" key="4">
    <source>
        <dbReference type="EMBL" id="TCS92851.1"/>
    </source>
</evidence>
<dbReference type="AlphaFoldDB" id="A0A4R3L2D4"/>
<dbReference type="GO" id="GO:0005524">
    <property type="term" value="F:ATP binding"/>
    <property type="evidence" value="ECO:0007669"/>
    <property type="project" value="UniProtKB-KW"/>
</dbReference>
<dbReference type="Pfam" id="PF23562">
    <property type="entry name" value="AMP-binding_C_3"/>
    <property type="match status" value="1"/>
</dbReference>
<feature type="domain" description="AMP-dependent synthetase/ligase" evidence="3">
    <location>
        <begin position="11"/>
        <end position="419"/>
    </location>
</feature>
<dbReference type="Proteomes" id="UP000294937">
    <property type="component" value="Unassembled WGS sequence"/>
</dbReference>